<protein>
    <submittedName>
        <fullName evidence="1">Uncharacterized protein</fullName>
    </submittedName>
</protein>
<proteinExistence type="predicted"/>
<sequence>MSERLTFLCHTFDTIPAHERMNWMTAMLQAGFRIDTEPIEVIEIDMATGEAASRNWVSLETWTARPMTSVVAYFPLTELSGERLSAALEYFSGATLTSISVPSTLAGADPDWARQRLTAMAAVASQTCEEAVLACGVELDFAGIEKAKSELDVESAWRADKRTEFTIRVNGRRNADPTPSFPTQERVRQLTSIQFDNFALDFKVDVGQSLELSDSFPAAGPDFVFVVAEVWLETPQIRALLRDARHPGNLIEELRVLGKHLSRPKALKTDEHGVRPGAWWAWMRHYWGKVDAEAANADDEVAYRLLADHLILDSREGQAACYVSDGVSYIEAATLTQNEADEVTRFSPYDRSLIEAQESALRNRLGTAMLTLLRLQRERESSSSGTVAREPGINYGAAAILRNALISLGVELSQADDIFIEQFFAEDMDFEALAHHFGWKVGM</sequence>
<evidence type="ECO:0000313" key="2">
    <source>
        <dbReference type="Proteomes" id="UP000596827"/>
    </source>
</evidence>
<name>A0A923M5C1_9BURK</name>
<gene>
    <name evidence="1" type="ORF">H8R02_08500</name>
</gene>
<dbReference type="Proteomes" id="UP000596827">
    <property type="component" value="Unassembled WGS sequence"/>
</dbReference>
<reference evidence="1" key="1">
    <citation type="submission" date="2020-08" db="EMBL/GenBank/DDBJ databases">
        <title>Ramlibacter sp. GTP1 16S ribosomal RNA gene genome sequencing and assembly.</title>
        <authorList>
            <person name="Kang M."/>
        </authorList>
    </citation>
    <scope>NUCLEOTIDE SEQUENCE</scope>
    <source>
        <strain evidence="1">GTP1</strain>
    </source>
</reference>
<keyword evidence="2" id="KW-1185">Reference proteome</keyword>
<dbReference type="EMBL" id="JACORU010000002">
    <property type="protein sequence ID" value="MBC5764487.1"/>
    <property type="molecule type" value="Genomic_DNA"/>
</dbReference>
<organism evidence="1 2">
    <name type="scientific">Ramlibacter albus</name>
    <dbReference type="NCBI Taxonomy" id="2079448"/>
    <lineage>
        <taxon>Bacteria</taxon>
        <taxon>Pseudomonadati</taxon>
        <taxon>Pseudomonadota</taxon>
        <taxon>Betaproteobacteria</taxon>
        <taxon>Burkholderiales</taxon>
        <taxon>Comamonadaceae</taxon>
        <taxon>Ramlibacter</taxon>
    </lineage>
</organism>
<dbReference type="RefSeq" id="WP_187080957.1">
    <property type="nucleotide sequence ID" value="NZ_JACORU010000002.1"/>
</dbReference>
<evidence type="ECO:0000313" key="1">
    <source>
        <dbReference type="EMBL" id="MBC5764487.1"/>
    </source>
</evidence>
<comment type="caution">
    <text evidence="1">The sequence shown here is derived from an EMBL/GenBank/DDBJ whole genome shotgun (WGS) entry which is preliminary data.</text>
</comment>
<dbReference type="AlphaFoldDB" id="A0A923M5C1"/>
<accession>A0A923M5C1</accession>